<evidence type="ECO:0000259" key="8">
    <source>
        <dbReference type="PROSITE" id="PS50249"/>
    </source>
</evidence>
<evidence type="ECO:0000256" key="1">
    <source>
        <dbReference type="ARBA" id="ARBA00010243"/>
    </source>
</evidence>
<dbReference type="Proteomes" id="UP001209076">
    <property type="component" value="Unassembled WGS sequence"/>
</dbReference>
<dbReference type="PROSITE" id="PS01302">
    <property type="entry name" value="UPF0758"/>
    <property type="match status" value="1"/>
</dbReference>
<keyword evidence="5" id="KW-0862">Zinc</keyword>
<evidence type="ECO:0000256" key="5">
    <source>
        <dbReference type="ARBA" id="ARBA00022833"/>
    </source>
</evidence>
<reference evidence="10" key="1">
    <citation type="submission" date="2023-07" db="EMBL/GenBank/DDBJ databases">
        <title>Novel Mycoplasma species identified in domestic and wild animals.</title>
        <authorList>
            <person name="Volokhov D.V."/>
            <person name="Furtak V.A."/>
            <person name="Zagorodnyaya T.A."/>
        </authorList>
    </citation>
    <scope>NUCLEOTIDE SEQUENCE [LARGE SCALE GENOMIC DNA]</scope>
    <source>
        <strain evidence="10">92-19</strain>
    </source>
</reference>
<proteinExistence type="inferred from homology"/>
<evidence type="ECO:0000256" key="6">
    <source>
        <dbReference type="ARBA" id="ARBA00023049"/>
    </source>
</evidence>
<feature type="domain" description="MPN" evidence="8">
    <location>
        <begin position="103"/>
        <end position="225"/>
    </location>
</feature>
<keyword evidence="10" id="KW-1185">Reference proteome</keyword>
<dbReference type="InterPro" id="IPR046778">
    <property type="entry name" value="UPF0758_N"/>
</dbReference>
<dbReference type="Gene3D" id="3.40.140.10">
    <property type="entry name" value="Cytidine Deaminase, domain 2"/>
    <property type="match status" value="1"/>
</dbReference>
<evidence type="ECO:0000256" key="2">
    <source>
        <dbReference type="ARBA" id="ARBA00022670"/>
    </source>
</evidence>
<dbReference type="CDD" id="cd08071">
    <property type="entry name" value="MPN_DUF2466"/>
    <property type="match status" value="1"/>
</dbReference>
<evidence type="ECO:0000256" key="4">
    <source>
        <dbReference type="ARBA" id="ARBA00022801"/>
    </source>
</evidence>
<dbReference type="NCBIfam" id="NF000642">
    <property type="entry name" value="PRK00024.1"/>
    <property type="match status" value="1"/>
</dbReference>
<accession>A0ABT2PVS2</accession>
<keyword evidence="6" id="KW-0482">Metalloprotease</keyword>
<evidence type="ECO:0000256" key="7">
    <source>
        <dbReference type="RuleBase" id="RU003797"/>
    </source>
</evidence>
<evidence type="ECO:0000313" key="10">
    <source>
        <dbReference type="Proteomes" id="UP001209076"/>
    </source>
</evidence>
<dbReference type="InterPro" id="IPR037518">
    <property type="entry name" value="MPN"/>
</dbReference>
<organism evidence="9 10">
    <name type="scientific">Paracholeplasma vituli</name>
    <dbReference type="NCBI Taxonomy" id="69473"/>
    <lineage>
        <taxon>Bacteria</taxon>
        <taxon>Bacillati</taxon>
        <taxon>Mycoplasmatota</taxon>
        <taxon>Mollicutes</taxon>
        <taxon>Acholeplasmatales</taxon>
        <taxon>Acholeplasmataceae</taxon>
        <taxon>Paracholeplasma</taxon>
    </lineage>
</organism>
<evidence type="ECO:0000313" key="9">
    <source>
        <dbReference type="EMBL" id="MCU0105054.1"/>
    </source>
</evidence>
<dbReference type="NCBIfam" id="TIGR00608">
    <property type="entry name" value="radc"/>
    <property type="match status" value="1"/>
</dbReference>
<dbReference type="Pfam" id="PF20582">
    <property type="entry name" value="UPF0758_N"/>
    <property type="match status" value="1"/>
</dbReference>
<keyword evidence="3" id="KW-0479">Metal-binding</keyword>
<sequence length="228" mass="26254">MLMIKEMMSDDKPRERLIELGVEALSNYELLAILFHTGTKSQSVIELSKSVLHRFDQLKELEKVSFQEWIQMPGIGTAKACTVLAALELSKRITKNHEEKRIQIAATKDIYSHMKHRLSHLEQEHFYTLYLDMKNQIIATKRLYIGTLNQSNIHPREVFQHAVKLAAASVIFVHNHPSGDSTPSLADYKATELLEQSAKIMGVMVIDHVVMGYKQCYSIKENRKYHFD</sequence>
<gene>
    <name evidence="9" type="primary">radC</name>
    <name evidence="9" type="ORF">N7603_05230</name>
</gene>
<dbReference type="InterPro" id="IPR025657">
    <property type="entry name" value="RadC_JAB"/>
</dbReference>
<keyword evidence="4" id="KW-0378">Hydrolase</keyword>
<dbReference type="RefSeq" id="WP_262096317.1">
    <property type="nucleotide sequence ID" value="NZ_JAOEGN010000008.1"/>
</dbReference>
<comment type="caution">
    <text evidence="9">The sequence shown here is derived from an EMBL/GenBank/DDBJ whole genome shotgun (WGS) entry which is preliminary data.</text>
</comment>
<dbReference type="PROSITE" id="PS50249">
    <property type="entry name" value="MPN"/>
    <property type="match status" value="1"/>
</dbReference>
<dbReference type="PANTHER" id="PTHR30471:SF3">
    <property type="entry name" value="UPF0758 PROTEIN YEES-RELATED"/>
    <property type="match status" value="1"/>
</dbReference>
<dbReference type="SUPFAM" id="SSF102712">
    <property type="entry name" value="JAB1/MPN domain"/>
    <property type="match status" value="1"/>
</dbReference>
<dbReference type="PANTHER" id="PTHR30471">
    <property type="entry name" value="DNA REPAIR PROTEIN RADC"/>
    <property type="match status" value="1"/>
</dbReference>
<dbReference type="InterPro" id="IPR001405">
    <property type="entry name" value="UPF0758"/>
</dbReference>
<dbReference type="EMBL" id="JAOEGN010000008">
    <property type="protein sequence ID" value="MCU0105054.1"/>
    <property type="molecule type" value="Genomic_DNA"/>
</dbReference>
<comment type="similarity">
    <text evidence="1 7">Belongs to the UPF0758 family.</text>
</comment>
<name>A0ABT2PVS2_9MOLU</name>
<keyword evidence="2" id="KW-0645">Protease</keyword>
<protein>
    <submittedName>
        <fullName evidence="9">DNA repair protein RadC</fullName>
    </submittedName>
</protein>
<dbReference type="InterPro" id="IPR020891">
    <property type="entry name" value="UPF0758_CS"/>
</dbReference>
<evidence type="ECO:0000256" key="3">
    <source>
        <dbReference type="ARBA" id="ARBA00022723"/>
    </source>
</evidence>
<dbReference type="Pfam" id="PF04002">
    <property type="entry name" value="RadC"/>
    <property type="match status" value="1"/>
</dbReference>